<gene>
    <name evidence="2" type="ORF">RM543_17800</name>
</gene>
<dbReference type="EMBL" id="JAVRHL010000006">
    <property type="protein sequence ID" value="MDT0684530.1"/>
    <property type="molecule type" value="Genomic_DNA"/>
</dbReference>
<proteinExistence type="predicted"/>
<dbReference type="PANTHER" id="PTHR12526:SF630">
    <property type="entry name" value="GLYCOSYLTRANSFERASE"/>
    <property type="match status" value="1"/>
</dbReference>
<evidence type="ECO:0000313" key="3">
    <source>
        <dbReference type="Proteomes" id="UP001265259"/>
    </source>
</evidence>
<dbReference type="RefSeq" id="WP_311694133.1">
    <property type="nucleotide sequence ID" value="NZ_JAVRHL010000006.1"/>
</dbReference>
<sequence>MASLAPPPWIAYVVPFAFPEGGAGARRVLGNAQSLVAAGYDVTVISAQIDRSGSDARSFAPGIRLASIGERDAEHLPRALKRARYVFMGSKTRDWIAAQLVPPAAVILYSGYTPFLLQLSPLCRRRSIPLLFDAVEWYTANTALGFLTSPYLWNTELAMRALVPRLDGVIAISSYLATYYRGRGCPVVQVPPTLNVVGLVPRLDRANPCRRVQLAYCGSASNDMLDVVVGALMRLDPEGRRISLEIAGPTAQDVAALASLRGFKDMPAGLKLHGRVSHDAAIAITRAADFSIFLRQVNRVSKAGFPTKFVESLSMGTPVITNITSDLADHLRDGENGLACAGPGQRDVEAALTRALDLDTNRLTAMRHAARATAEVHFDYRTHGAALAGLLARCNALGPNLIGD</sequence>
<dbReference type="Gene3D" id="3.40.50.2000">
    <property type="entry name" value="Glycogen Phosphorylase B"/>
    <property type="match status" value="2"/>
</dbReference>
<evidence type="ECO:0000313" key="2">
    <source>
        <dbReference type="EMBL" id="MDT0684530.1"/>
    </source>
</evidence>
<protein>
    <submittedName>
        <fullName evidence="2">Glycosyltransferase</fullName>
    </submittedName>
</protein>
<accession>A0ABU3DLD5</accession>
<organism evidence="2 3">
    <name type="scientific">Tropicimonas omnivorans</name>
    <dbReference type="NCBI Taxonomy" id="3075590"/>
    <lineage>
        <taxon>Bacteria</taxon>
        <taxon>Pseudomonadati</taxon>
        <taxon>Pseudomonadota</taxon>
        <taxon>Alphaproteobacteria</taxon>
        <taxon>Rhodobacterales</taxon>
        <taxon>Roseobacteraceae</taxon>
        <taxon>Tropicimonas</taxon>
    </lineage>
</organism>
<dbReference type="InterPro" id="IPR028098">
    <property type="entry name" value="Glyco_trans_4-like_N"/>
</dbReference>
<keyword evidence="3" id="KW-1185">Reference proteome</keyword>
<feature type="domain" description="Glycosyltransferase subfamily 4-like N-terminal" evidence="1">
    <location>
        <begin position="23"/>
        <end position="190"/>
    </location>
</feature>
<name>A0ABU3DLD5_9RHOB</name>
<dbReference type="SUPFAM" id="SSF53756">
    <property type="entry name" value="UDP-Glycosyltransferase/glycogen phosphorylase"/>
    <property type="match status" value="1"/>
</dbReference>
<dbReference type="Proteomes" id="UP001265259">
    <property type="component" value="Unassembled WGS sequence"/>
</dbReference>
<dbReference type="Pfam" id="PF13579">
    <property type="entry name" value="Glyco_trans_4_4"/>
    <property type="match status" value="1"/>
</dbReference>
<evidence type="ECO:0000259" key="1">
    <source>
        <dbReference type="Pfam" id="PF13579"/>
    </source>
</evidence>
<dbReference type="PANTHER" id="PTHR12526">
    <property type="entry name" value="GLYCOSYLTRANSFERASE"/>
    <property type="match status" value="1"/>
</dbReference>
<dbReference type="Pfam" id="PF13692">
    <property type="entry name" value="Glyco_trans_1_4"/>
    <property type="match status" value="1"/>
</dbReference>
<comment type="caution">
    <text evidence="2">The sequence shown here is derived from an EMBL/GenBank/DDBJ whole genome shotgun (WGS) entry which is preliminary data.</text>
</comment>
<reference evidence="2 3" key="1">
    <citation type="submission" date="2023-09" db="EMBL/GenBank/DDBJ databases">
        <authorList>
            <person name="Rey-Velasco X."/>
        </authorList>
    </citation>
    <scope>NUCLEOTIDE SEQUENCE [LARGE SCALE GENOMIC DNA]</scope>
    <source>
        <strain evidence="2 3">F158</strain>
    </source>
</reference>